<feature type="domain" description="Histidine kinase" evidence="13">
    <location>
        <begin position="495"/>
        <end position="698"/>
    </location>
</feature>
<organism evidence="15 16">
    <name type="scientific">Cryptosporangium aurantiacum</name>
    <dbReference type="NCBI Taxonomy" id="134849"/>
    <lineage>
        <taxon>Bacteria</taxon>
        <taxon>Bacillati</taxon>
        <taxon>Actinomycetota</taxon>
        <taxon>Actinomycetes</taxon>
        <taxon>Cryptosporangiales</taxon>
        <taxon>Cryptosporangiaceae</taxon>
        <taxon>Cryptosporangium</taxon>
    </lineage>
</organism>
<keyword evidence="12" id="KW-0472">Membrane</keyword>
<proteinExistence type="predicted"/>
<evidence type="ECO:0000256" key="2">
    <source>
        <dbReference type="ARBA" id="ARBA00004141"/>
    </source>
</evidence>
<dbReference type="Pfam" id="PF13185">
    <property type="entry name" value="GAF_2"/>
    <property type="match status" value="1"/>
</dbReference>
<dbReference type="CDD" id="cd00130">
    <property type="entry name" value="PAS"/>
    <property type="match status" value="1"/>
</dbReference>
<comment type="catalytic activity">
    <reaction evidence="1">
        <text>ATP + protein L-histidine = ADP + protein N-phospho-L-histidine.</text>
        <dbReference type="EC" id="2.7.13.3"/>
    </reaction>
</comment>
<dbReference type="InterPro" id="IPR035965">
    <property type="entry name" value="PAS-like_dom_sf"/>
</dbReference>
<evidence type="ECO:0000256" key="7">
    <source>
        <dbReference type="ARBA" id="ARBA00022741"/>
    </source>
</evidence>
<dbReference type="STRING" id="134849.SAMN05443668_1011334"/>
<evidence type="ECO:0000259" key="13">
    <source>
        <dbReference type="PROSITE" id="PS50109"/>
    </source>
</evidence>
<dbReference type="InterPro" id="IPR005467">
    <property type="entry name" value="His_kinase_dom"/>
</dbReference>
<dbReference type="Gene3D" id="1.10.287.130">
    <property type="match status" value="1"/>
</dbReference>
<dbReference type="GO" id="GO:0030295">
    <property type="term" value="F:protein kinase activator activity"/>
    <property type="evidence" value="ECO:0007669"/>
    <property type="project" value="TreeGrafter"/>
</dbReference>
<dbReference type="InterPro" id="IPR036890">
    <property type="entry name" value="HATPase_C_sf"/>
</dbReference>
<evidence type="ECO:0000256" key="6">
    <source>
        <dbReference type="ARBA" id="ARBA00022692"/>
    </source>
</evidence>
<dbReference type="PANTHER" id="PTHR42878:SF7">
    <property type="entry name" value="SENSOR HISTIDINE KINASE GLRK"/>
    <property type="match status" value="1"/>
</dbReference>
<evidence type="ECO:0000313" key="16">
    <source>
        <dbReference type="Proteomes" id="UP000184440"/>
    </source>
</evidence>
<dbReference type="CDD" id="cd00082">
    <property type="entry name" value="HisKA"/>
    <property type="match status" value="1"/>
</dbReference>
<keyword evidence="8" id="KW-0418">Kinase</keyword>
<keyword evidence="9" id="KW-0067">ATP-binding</keyword>
<evidence type="ECO:0000256" key="5">
    <source>
        <dbReference type="ARBA" id="ARBA00022679"/>
    </source>
</evidence>
<dbReference type="SUPFAM" id="SSF55785">
    <property type="entry name" value="PYP-like sensor domain (PAS domain)"/>
    <property type="match status" value="1"/>
</dbReference>
<dbReference type="InterPro" id="IPR036097">
    <property type="entry name" value="HisK_dim/P_sf"/>
</dbReference>
<dbReference type="Gene3D" id="3.30.565.10">
    <property type="entry name" value="Histidine kinase-like ATPase, C-terminal domain"/>
    <property type="match status" value="1"/>
</dbReference>
<dbReference type="NCBIfam" id="TIGR00229">
    <property type="entry name" value="sensory_box"/>
    <property type="match status" value="1"/>
</dbReference>
<dbReference type="SUPFAM" id="SSF47384">
    <property type="entry name" value="Homodimeric domain of signal transducing histidine kinase"/>
    <property type="match status" value="1"/>
</dbReference>
<sequence>MVVLNAAVLDDAARLAAVERGRRTLPRLRIPLDGIARLAARLLDAPMGVITFIGAEEEHFAGSFGLPPSLAAGGQASTAYSVCKYMVSIDAPVSSPDMLADDDPQLREHPLAGEYGVKAFLGVPLRDADDRPLGSLTVLDTRAREWTDAQLSTLIEVVELLGPIPDRPDTAENIVEDAAAEQRSFLSAILDSMGEGVLALDADGEAVVFNRALREFYELPATGSPGEAIDAAMAHLHQRDGTVMKPDELAVARAMRGQIVTDTEAVLCVPGLPDRYLLTNARPIRDADGRRIGAVSTVRDVTGRRRTERFRDCELAVASILNQADTLTEAGSAVLQATADALGWRYADLRLVDQTACTLDRIARWHTDGHDVSDLLPEQLRPDQASVATLVWATGQPIWVPDLTRLPVVHDDDARRRIDAYTERGLRALLCAPVCDGGTVLGVISCFTDAAEDDEFLLTGFLTGVAGQLGHFLSRARADDLAQDLGQARADFTSLIGHDMRTPLTTIASYTDLLLDDPRERSDDDRHLLQAIARNSTRLRGLIDNLIDLAALQSGHLSLQMCDVDLTAVFAAACEAAKPAADAAGITLQPKLDDDVHVTGDPDRLRQLADLMLAGAIAINPGGGEVPLALTCTGGAAQITLCGEAAGDHRCVPGDTSFSAERATARAIVEQHGGTLTVTGTPDTADTGLIIRLPLPAD</sequence>
<dbReference type="GO" id="GO:0000155">
    <property type="term" value="F:phosphorelay sensor kinase activity"/>
    <property type="evidence" value="ECO:0007669"/>
    <property type="project" value="InterPro"/>
</dbReference>
<evidence type="ECO:0000256" key="10">
    <source>
        <dbReference type="ARBA" id="ARBA00022989"/>
    </source>
</evidence>
<dbReference type="Pfam" id="PF00512">
    <property type="entry name" value="HisKA"/>
    <property type="match status" value="1"/>
</dbReference>
<reference evidence="15 16" key="1">
    <citation type="submission" date="2016-11" db="EMBL/GenBank/DDBJ databases">
        <authorList>
            <person name="Jaros S."/>
            <person name="Januszkiewicz K."/>
            <person name="Wedrychowicz H."/>
        </authorList>
    </citation>
    <scope>NUCLEOTIDE SEQUENCE [LARGE SCALE GENOMIC DNA]</scope>
    <source>
        <strain evidence="15 16">DSM 46144</strain>
    </source>
</reference>
<evidence type="ECO:0000256" key="4">
    <source>
        <dbReference type="ARBA" id="ARBA00012438"/>
    </source>
</evidence>
<dbReference type="SUPFAM" id="SSF55874">
    <property type="entry name" value="ATPase domain of HSP90 chaperone/DNA topoisomerase II/histidine kinase"/>
    <property type="match status" value="1"/>
</dbReference>
<dbReference type="Proteomes" id="UP000184440">
    <property type="component" value="Unassembled WGS sequence"/>
</dbReference>
<dbReference type="GO" id="GO:0007234">
    <property type="term" value="P:osmosensory signaling via phosphorelay pathway"/>
    <property type="evidence" value="ECO:0007669"/>
    <property type="project" value="TreeGrafter"/>
</dbReference>
<feature type="domain" description="PAC" evidence="14">
    <location>
        <begin position="261"/>
        <end position="313"/>
    </location>
</feature>
<evidence type="ECO:0000256" key="8">
    <source>
        <dbReference type="ARBA" id="ARBA00022777"/>
    </source>
</evidence>
<keyword evidence="16" id="KW-1185">Reference proteome</keyword>
<dbReference type="EC" id="2.7.13.3" evidence="4"/>
<keyword evidence="5" id="KW-0808">Transferase</keyword>
<gene>
    <name evidence="15" type="ORF">SAMN05443668_1011334</name>
</gene>
<keyword evidence="11" id="KW-0902">Two-component regulatory system</keyword>
<dbReference type="GO" id="GO:0005886">
    <property type="term" value="C:plasma membrane"/>
    <property type="evidence" value="ECO:0007669"/>
    <property type="project" value="UniProtKB-SubCell"/>
</dbReference>
<dbReference type="InterPro" id="IPR003661">
    <property type="entry name" value="HisK_dim/P_dom"/>
</dbReference>
<evidence type="ECO:0000256" key="3">
    <source>
        <dbReference type="ARBA" id="ARBA00004236"/>
    </source>
</evidence>
<accession>A0A1M7L2R8</accession>
<dbReference type="InterPro" id="IPR013656">
    <property type="entry name" value="PAS_4"/>
</dbReference>
<dbReference type="Gene3D" id="3.30.450.20">
    <property type="entry name" value="PAS domain"/>
    <property type="match status" value="1"/>
</dbReference>
<dbReference type="AlphaFoldDB" id="A0A1M7L2R8"/>
<dbReference type="InterPro" id="IPR029016">
    <property type="entry name" value="GAF-like_dom_sf"/>
</dbReference>
<dbReference type="Pfam" id="PF01590">
    <property type="entry name" value="GAF"/>
    <property type="match status" value="1"/>
</dbReference>
<dbReference type="SMART" id="SM00065">
    <property type="entry name" value="GAF"/>
    <property type="match status" value="2"/>
</dbReference>
<keyword evidence="6" id="KW-0812">Transmembrane</keyword>
<dbReference type="InterPro" id="IPR000700">
    <property type="entry name" value="PAS-assoc_C"/>
</dbReference>
<evidence type="ECO:0000256" key="1">
    <source>
        <dbReference type="ARBA" id="ARBA00000085"/>
    </source>
</evidence>
<dbReference type="Gene3D" id="3.30.450.40">
    <property type="match status" value="2"/>
</dbReference>
<dbReference type="InterPro" id="IPR000014">
    <property type="entry name" value="PAS"/>
</dbReference>
<name>A0A1M7L2R8_9ACTN</name>
<evidence type="ECO:0000256" key="12">
    <source>
        <dbReference type="ARBA" id="ARBA00023136"/>
    </source>
</evidence>
<dbReference type="PANTHER" id="PTHR42878">
    <property type="entry name" value="TWO-COMPONENT HISTIDINE KINASE"/>
    <property type="match status" value="1"/>
</dbReference>
<protein>
    <recommendedName>
        <fullName evidence="4">histidine kinase</fullName>
        <ecNumber evidence="4">2.7.13.3</ecNumber>
    </recommendedName>
</protein>
<dbReference type="GO" id="GO:0005524">
    <property type="term" value="F:ATP binding"/>
    <property type="evidence" value="ECO:0007669"/>
    <property type="project" value="UniProtKB-KW"/>
</dbReference>
<dbReference type="InterPro" id="IPR003018">
    <property type="entry name" value="GAF"/>
</dbReference>
<evidence type="ECO:0000256" key="11">
    <source>
        <dbReference type="ARBA" id="ARBA00023012"/>
    </source>
</evidence>
<evidence type="ECO:0000256" key="9">
    <source>
        <dbReference type="ARBA" id="ARBA00022840"/>
    </source>
</evidence>
<evidence type="ECO:0000259" key="14">
    <source>
        <dbReference type="PROSITE" id="PS50113"/>
    </source>
</evidence>
<dbReference type="SMART" id="SM00388">
    <property type="entry name" value="HisKA"/>
    <property type="match status" value="1"/>
</dbReference>
<dbReference type="InterPro" id="IPR050351">
    <property type="entry name" value="BphY/WalK/GraS-like"/>
</dbReference>
<comment type="subcellular location">
    <subcellularLocation>
        <location evidence="3">Cell membrane</location>
    </subcellularLocation>
    <subcellularLocation>
        <location evidence="2">Membrane</location>
        <topology evidence="2">Multi-pass membrane protein</topology>
    </subcellularLocation>
</comment>
<dbReference type="Pfam" id="PF08448">
    <property type="entry name" value="PAS_4"/>
    <property type="match status" value="1"/>
</dbReference>
<keyword evidence="10" id="KW-1133">Transmembrane helix</keyword>
<dbReference type="SUPFAM" id="SSF55781">
    <property type="entry name" value="GAF domain-like"/>
    <property type="match status" value="2"/>
</dbReference>
<dbReference type="EMBL" id="FRCS01000001">
    <property type="protein sequence ID" value="SHM72111.1"/>
    <property type="molecule type" value="Genomic_DNA"/>
</dbReference>
<dbReference type="PROSITE" id="PS50109">
    <property type="entry name" value="HIS_KIN"/>
    <property type="match status" value="1"/>
</dbReference>
<keyword evidence="7" id="KW-0547">Nucleotide-binding</keyword>
<dbReference type="PROSITE" id="PS50113">
    <property type="entry name" value="PAC"/>
    <property type="match status" value="1"/>
</dbReference>
<evidence type="ECO:0000313" key="15">
    <source>
        <dbReference type="EMBL" id="SHM72111.1"/>
    </source>
</evidence>
<dbReference type="GO" id="GO:0000156">
    <property type="term" value="F:phosphorelay response regulator activity"/>
    <property type="evidence" value="ECO:0007669"/>
    <property type="project" value="TreeGrafter"/>
</dbReference>